<dbReference type="OrthoDB" id="10616714at2759"/>
<protein>
    <submittedName>
        <fullName evidence="2">Uncharacterized protein</fullName>
    </submittedName>
</protein>
<evidence type="ECO:0000313" key="2">
    <source>
        <dbReference type="EMBL" id="KAJ7382209.1"/>
    </source>
</evidence>
<sequence length="475" mass="54281">MSKKNKQPVLVKWKTKGQWYDVEQSVNRNTIEPKDGPLERGQSVRILFSRIWYNAEMSEAWTETKTTRPRKKESNKRQHSHSSSDDDSQPLAALARPSKSAAVAATDTKSTAAAKEHDEYLKQRSIQLKTKSTDGNEAGLLQIQAQNKELQTRLASEKRKREVLENEQKRQRMEAKALETVRRESLLKAQRWEREKLEVMQRDRERLEEEKKDREKKEAERKLKEQKEAEQREREQKEQDRKEREQQDAIKEKQNEVERERSAIEEKLALVNMVEYNRMEWAHTLADVNWLASENGLSSAESQTTQKDEDVSKILQNMSNMMATMCNSIAMVQNQLSNIDNRLATLEALFCTVDPVSGTMDNSFASASSMGAESVDMSAMSACPGTPFAQTTAGSPFNSSVSPLVASLPEPKADKIRAIQKKASSRNSFMRGCMDVVFTEDEMGNSNVAGNRDKRKLDESKVKLVKRKGVYDFYL</sequence>
<dbReference type="AlphaFoldDB" id="A0A9W9ZLK2"/>
<keyword evidence="3" id="KW-1185">Reference proteome</keyword>
<feature type="region of interest" description="Disordered" evidence="1">
    <location>
        <begin position="59"/>
        <end position="116"/>
    </location>
</feature>
<evidence type="ECO:0000256" key="1">
    <source>
        <dbReference type="SAM" id="MobiDB-lite"/>
    </source>
</evidence>
<dbReference type="Proteomes" id="UP001163046">
    <property type="component" value="Unassembled WGS sequence"/>
</dbReference>
<gene>
    <name evidence="2" type="ORF">OS493_036408</name>
</gene>
<feature type="compositionally biased region" description="Low complexity" evidence="1">
    <location>
        <begin position="98"/>
        <end position="113"/>
    </location>
</feature>
<comment type="caution">
    <text evidence="2">The sequence shown here is derived from an EMBL/GenBank/DDBJ whole genome shotgun (WGS) entry which is preliminary data.</text>
</comment>
<name>A0A9W9ZLK2_9CNID</name>
<feature type="region of interest" description="Disordered" evidence="1">
    <location>
        <begin position="201"/>
        <end position="259"/>
    </location>
</feature>
<evidence type="ECO:0000313" key="3">
    <source>
        <dbReference type="Proteomes" id="UP001163046"/>
    </source>
</evidence>
<proteinExistence type="predicted"/>
<organism evidence="2 3">
    <name type="scientific">Desmophyllum pertusum</name>
    <dbReference type="NCBI Taxonomy" id="174260"/>
    <lineage>
        <taxon>Eukaryota</taxon>
        <taxon>Metazoa</taxon>
        <taxon>Cnidaria</taxon>
        <taxon>Anthozoa</taxon>
        <taxon>Hexacorallia</taxon>
        <taxon>Scleractinia</taxon>
        <taxon>Caryophylliina</taxon>
        <taxon>Caryophylliidae</taxon>
        <taxon>Desmophyllum</taxon>
    </lineage>
</organism>
<feature type="compositionally biased region" description="Basic residues" evidence="1">
    <location>
        <begin position="67"/>
        <end position="80"/>
    </location>
</feature>
<dbReference type="EMBL" id="MU825933">
    <property type="protein sequence ID" value="KAJ7382209.1"/>
    <property type="molecule type" value="Genomic_DNA"/>
</dbReference>
<accession>A0A9W9ZLK2</accession>
<reference evidence="2" key="1">
    <citation type="submission" date="2023-01" db="EMBL/GenBank/DDBJ databases">
        <title>Genome assembly of the deep-sea coral Lophelia pertusa.</title>
        <authorList>
            <person name="Herrera S."/>
            <person name="Cordes E."/>
        </authorList>
    </citation>
    <scope>NUCLEOTIDE SEQUENCE</scope>
    <source>
        <strain evidence="2">USNM1676648</strain>
        <tissue evidence="2">Polyp</tissue>
    </source>
</reference>